<accession>A0A4Q7YNU5</accession>
<evidence type="ECO:0000256" key="5">
    <source>
        <dbReference type="ARBA" id="ARBA00023004"/>
    </source>
</evidence>
<dbReference type="EMBL" id="SHKX01000013">
    <property type="protein sequence ID" value="RZU38543.1"/>
    <property type="molecule type" value="Genomic_DNA"/>
</dbReference>
<dbReference type="Pfam" id="PF12801">
    <property type="entry name" value="Fer4_5"/>
    <property type="match status" value="2"/>
</dbReference>
<evidence type="ECO:0000256" key="7">
    <source>
        <dbReference type="SAM" id="Phobius"/>
    </source>
</evidence>
<keyword evidence="7" id="KW-1133">Transmembrane helix</keyword>
<dbReference type="OrthoDB" id="9806398at2"/>
<feature type="domain" description="4Fe-4S ferredoxin-type" evidence="8">
    <location>
        <begin position="84"/>
        <end position="128"/>
    </location>
</feature>
<dbReference type="InterPro" id="IPR017896">
    <property type="entry name" value="4Fe4S_Fe-S-bd"/>
</dbReference>
<feature type="transmembrane region" description="Helical" evidence="7">
    <location>
        <begin position="151"/>
        <end position="177"/>
    </location>
</feature>
<name>A0A4Q7YNU5_9GAMM</name>
<gene>
    <name evidence="9" type="ORF">EV700_2478</name>
</gene>
<organism evidence="9 10">
    <name type="scientific">Fluviicoccus keumensis</name>
    <dbReference type="NCBI Taxonomy" id="1435465"/>
    <lineage>
        <taxon>Bacteria</taxon>
        <taxon>Pseudomonadati</taxon>
        <taxon>Pseudomonadota</taxon>
        <taxon>Gammaproteobacteria</taxon>
        <taxon>Moraxellales</taxon>
        <taxon>Moraxellaceae</taxon>
        <taxon>Fluviicoccus</taxon>
    </lineage>
</organism>
<dbReference type="Proteomes" id="UP000292423">
    <property type="component" value="Unassembled WGS sequence"/>
</dbReference>
<dbReference type="PANTHER" id="PTHR30176">
    <property type="entry name" value="FERREDOXIN-TYPE PROTEIN NAPH"/>
    <property type="match status" value="1"/>
</dbReference>
<feature type="domain" description="4Fe-4S ferredoxin-type" evidence="8">
    <location>
        <begin position="208"/>
        <end position="237"/>
    </location>
</feature>
<protein>
    <submittedName>
        <fullName evidence="9">4Fe-4S binding protein</fullName>
    </submittedName>
</protein>
<keyword evidence="3" id="KW-0479">Metal-binding</keyword>
<evidence type="ECO:0000256" key="2">
    <source>
        <dbReference type="ARBA" id="ARBA00022485"/>
    </source>
</evidence>
<dbReference type="InterPro" id="IPR051684">
    <property type="entry name" value="Electron_Trans/Redox"/>
</dbReference>
<evidence type="ECO:0000256" key="1">
    <source>
        <dbReference type="ARBA" id="ARBA00022448"/>
    </source>
</evidence>
<dbReference type="GO" id="GO:0005886">
    <property type="term" value="C:plasma membrane"/>
    <property type="evidence" value="ECO:0007669"/>
    <property type="project" value="TreeGrafter"/>
</dbReference>
<keyword evidence="4" id="KW-0249">Electron transport</keyword>
<dbReference type="AlphaFoldDB" id="A0A4Q7YNU5"/>
<evidence type="ECO:0000256" key="3">
    <source>
        <dbReference type="ARBA" id="ARBA00022723"/>
    </source>
</evidence>
<evidence type="ECO:0000313" key="9">
    <source>
        <dbReference type="EMBL" id="RZU38543.1"/>
    </source>
</evidence>
<feature type="transmembrane region" description="Helical" evidence="7">
    <location>
        <begin position="78"/>
        <end position="98"/>
    </location>
</feature>
<keyword evidence="5" id="KW-0408">Iron</keyword>
<keyword evidence="2" id="KW-0004">4Fe-4S</keyword>
<evidence type="ECO:0000313" key="10">
    <source>
        <dbReference type="Proteomes" id="UP000292423"/>
    </source>
</evidence>
<reference evidence="9 10" key="1">
    <citation type="submission" date="2019-02" db="EMBL/GenBank/DDBJ databases">
        <title>Genomic Encyclopedia of Type Strains, Phase IV (KMG-IV): sequencing the most valuable type-strain genomes for metagenomic binning, comparative biology and taxonomic classification.</title>
        <authorList>
            <person name="Goeker M."/>
        </authorList>
    </citation>
    <scope>NUCLEOTIDE SEQUENCE [LARGE SCALE GENOMIC DNA]</scope>
    <source>
        <strain evidence="9 10">DSM 105135</strain>
    </source>
</reference>
<dbReference type="PANTHER" id="PTHR30176:SF3">
    <property type="entry name" value="FERREDOXIN-TYPE PROTEIN NAPH"/>
    <property type="match status" value="1"/>
</dbReference>
<comment type="caution">
    <text evidence="9">The sequence shown here is derived from an EMBL/GenBank/DDBJ whole genome shotgun (WGS) entry which is preliminary data.</text>
</comment>
<feature type="transmembrane region" description="Helical" evidence="7">
    <location>
        <begin position="197"/>
        <end position="217"/>
    </location>
</feature>
<feature type="transmembrane region" description="Helical" evidence="7">
    <location>
        <begin position="23"/>
        <end position="41"/>
    </location>
</feature>
<keyword evidence="10" id="KW-1185">Reference proteome</keyword>
<evidence type="ECO:0000256" key="6">
    <source>
        <dbReference type="ARBA" id="ARBA00023014"/>
    </source>
</evidence>
<dbReference type="RefSeq" id="WP_130414193.1">
    <property type="nucleotide sequence ID" value="NZ_SHKX01000013.1"/>
</dbReference>
<sequence>MSRDQPPFAPPPSTVQVQRLRRLTQAGFFLIFVFAPLLNLFRFDLDAGHFIVLGMPWTLGIDDFTAHRISGAHLALNLLLRGALPIVLGVLAVLYISWRYGRIYCGWLCPHFSVVETINQTMRRAIGRQSVWEKQPQPARNPDGTVTERDAIWWLAVLPLAVGFAFLWVISFMSYVWAPWPIWHGLFHGGLPRFQQIILTVGTLAFSLEFLFARHLFCRFACAAGLFQSLAWMGNRKAMVVGFERGRAPECAGCESECDNACPMRLKPRNVKRMMFSCVQCGQCLNACAHVHKDNPDGPLLHWVHEDRAGDEASFNTRTAKQGERNRIPVTPVRED</sequence>
<dbReference type="SUPFAM" id="SSF54862">
    <property type="entry name" value="4Fe-4S ferredoxins"/>
    <property type="match status" value="1"/>
</dbReference>
<evidence type="ECO:0000256" key="4">
    <source>
        <dbReference type="ARBA" id="ARBA00022982"/>
    </source>
</evidence>
<dbReference type="GO" id="GO:0051539">
    <property type="term" value="F:4 iron, 4 sulfur cluster binding"/>
    <property type="evidence" value="ECO:0007669"/>
    <property type="project" value="UniProtKB-KW"/>
</dbReference>
<keyword evidence="7" id="KW-0812">Transmembrane</keyword>
<keyword evidence="7" id="KW-0472">Membrane</keyword>
<keyword evidence="6" id="KW-0411">Iron-sulfur</keyword>
<proteinExistence type="predicted"/>
<dbReference type="GO" id="GO:0046872">
    <property type="term" value="F:metal ion binding"/>
    <property type="evidence" value="ECO:0007669"/>
    <property type="project" value="UniProtKB-KW"/>
</dbReference>
<keyword evidence="1" id="KW-0813">Transport</keyword>
<evidence type="ECO:0000259" key="8">
    <source>
        <dbReference type="Pfam" id="PF12801"/>
    </source>
</evidence>